<dbReference type="InterPro" id="IPR000792">
    <property type="entry name" value="Tscrpt_reg_LuxR_C"/>
</dbReference>
<dbReference type="Pfam" id="PF17874">
    <property type="entry name" value="TPR_MalT"/>
    <property type="match status" value="1"/>
</dbReference>
<evidence type="ECO:0000313" key="6">
    <source>
        <dbReference type="EMBL" id="AWY38988.1"/>
    </source>
</evidence>
<dbReference type="Gene3D" id="1.25.40.10">
    <property type="entry name" value="Tetratricopeptide repeat domain"/>
    <property type="match status" value="1"/>
</dbReference>
<keyword evidence="1" id="KW-0805">Transcription regulation</keyword>
<evidence type="ECO:0000256" key="4">
    <source>
        <dbReference type="SAM" id="MobiDB-lite"/>
    </source>
</evidence>
<accession>A0A2Z4RF88</accession>
<dbReference type="Gene3D" id="1.10.10.10">
    <property type="entry name" value="Winged helix-like DNA-binding domain superfamily/Winged helix DNA-binding domain"/>
    <property type="match status" value="1"/>
</dbReference>
<proteinExistence type="predicted"/>
<dbReference type="SMART" id="SM00421">
    <property type="entry name" value="HTH_LUXR"/>
    <property type="match status" value="1"/>
</dbReference>
<organism evidence="6 7">
    <name type="scientific">Pseudomonas putida</name>
    <name type="common">Arthrobacter siderocapsulatus</name>
    <dbReference type="NCBI Taxonomy" id="303"/>
    <lineage>
        <taxon>Bacteria</taxon>
        <taxon>Pseudomonadati</taxon>
        <taxon>Pseudomonadota</taxon>
        <taxon>Gammaproteobacteria</taxon>
        <taxon>Pseudomonadales</taxon>
        <taxon>Pseudomonadaceae</taxon>
        <taxon>Pseudomonas</taxon>
    </lineage>
</organism>
<dbReference type="InterPro" id="IPR036388">
    <property type="entry name" value="WH-like_DNA-bd_sf"/>
</dbReference>
<dbReference type="Pfam" id="PF00196">
    <property type="entry name" value="GerE"/>
    <property type="match status" value="1"/>
</dbReference>
<dbReference type="PANTHER" id="PTHR44688:SF25">
    <property type="entry name" value="HTH LUXR-TYPE DOMAIN-CONTAINING PROTEIN"/>
    <property type="match status" value="1"/>
</dbReference>
<evidence type="ECO:0000256" key="1">
    <source>
        <dbReference type="ARBA" id="ARBA00023015"/>
    </source>
</evidence>
<dbReference type="Gene3D" id="3.40.50.300">
    <property type="entry name" value="P-loop containing nucleotide triphosphate hydrolases"/>
    <property type="match status" value="1"/>
</dbReference>
<gene>
    <name evidence="6" type="ORF">DKY63_03280</name>
</gene>
<dbReference type="InterPro" id="IPR041617">
    <property type="entry name" value="TPR_MalT"/>
</dbReference>
<dbReference type="OrthoDB" id="1123107at2"/>
<dbReference type="InterPro" id="IPR059106">
    <property type="entry name" value="WHD_MalT"/>
</dbReference>
<dbReference type="RefSeq" id="WP_110962805.1">
    <property type="nucleotide sequence ID" value="NZ_CP029693.1"/>
</dbReference>
<dbReference type="Proteomes" id="UP000250299">
    <property type="component" value="Chromosome"/>
</dbReference>
<dbReference type="PANTHER" id="PTHR44688">
    <property type="entry name" value="DNA-BINDING TRANSCRIPTIONAL ACTIVATOR DEVR_DOSR"/>
    <property type="match status" value="1"/>
</dbReference>
<evidence type="ECO:0000313" key="7">
    <source>
        <dbReference type="Proteomes" id="UP000250299"/>
    </source>
</evidence>
<dbReference type="InterPro" id="IPR016032">
    <property type="entry name" value="Sig_transdc_resp-reg_C-effctor"/>
</dbReference>
<dbReference type="SUPFAM" id="SSF46894">
    <property type="entry name" value="C-terminal effector domain of the bipartite response regulators"/>
    <property type="match status" value="1"/>
</dbReference>
<evidence type="ECO:0000259" key="5">
    <source>
        <dbReference type="PROSITE" id="PS50043"/>
    </source>
</evidence>
<dbReference type="InterPro" id="IPR011990">
    <property type="entry name" value="TPR-like_helical_dom_sf"/>
</dbReference>
<keyword evidence="2" id="KW-0238">DNA-binding</keyword>
<feature type="domain" description="HTH luxR-type" evidence="5">
    <location>
        <begin position="828"/>
        <end position="893"/>
    </location>
</feature>
<name>A0A2Z4RF88_PSEPU</name>
<dbReference type="GO" id="GO:0003677">
    <property type="term" value="F:DNA binding"/>
    <property type="evidence" value="ECO:0007669"/>
    <property type="project" value="UniProtKB-KW"/>
</dbReference>
<dbReference type="Pfam" id="PF25873">
    <property type="entry name" value="WHD_MalT"/>
    <property type="match status" value="1"/>
</dbReference>
<keyword evidence="3" id="KW-0804">Transcription</keyword>
<dbReference type="AlphaFoldDB" id="A0A2Z4RF88"/>
<evidence type="ECO:0000256" key="3">
    <source>
        <dbReference type="ARBA" id="ARBA00023163"/>
    </source>
</evidence>
<dbReference type="EMBL" id="CP029693">
    <property type="protein sequence ID" value="AWY38988.1"/>
    <property type="molecule type" value="Genomic_DNA"/>
</dbReference>
<dbReference type="CDD" id="cd06170">
    <property type="entry name" value="LuxR_C_like"/>
    <property type="match status" value="1"/>
</dbReference>
<reference evidence="6 7" key="1">
    <citation type="submission" date="2018-05" db="EMBL/GenBank/DDBJ databases">
        <title>Whole genome sequence of Pseudomonas putida JBC17.</title>
        <authorList>
            <person name="Lee Y.H."/>
            <person name="David K."/>
        </authorList>
    </citation>
    <scope>NUCLEOTIDE SEQUENCE [LARGE SCALE GENOMIC DNA]</scope>
    <source>
        <strain evidence="6 7">JBC17</strain>
    </source>
</reference>
<dbReference type="PROSITE" id="PS50043">
    <property type="entry name" value="HTH_LUXR_2"/>
    <property type="match status" value="1"/>
</dbReference>
<dbReference type="InterPro" id="IPR027417">
    <property type="entry name" value="P-loop_NTPase"/>
</dbReference>
<sequence length="896" mass="99580">MEGFERSSNEPAQGAKPPIRAGKFLAPASPPGQLERSALLARLDQHEGVRLILISACAGYGKSTLLQQYRERYLGKGHRVLWCNLDTLDNDPLRLALVLFVGLGDLGVVDASDIPATDSSPAQLEHCLLEQVAASSAPFTLLLDEFEALHNPPALQLFQRLLNVLPPHSTLVIATRTTPAINLGRLRARGELLEIGTEELRLSAEEAACYLKEKRQLSLGATEIAHLHQRTEGWITGLYLASLSLQRHSDPAAFIASFNGCNPALAEYLAEDVLARQTGECQQFLLQTGILEQFCPALCDAVTGRTDSKAVLESLERSHLFVSATDNERQWFRYHPLFADFLVQTLKQRHPDTFEQLNQQAARWYFASGHPVDALEHLFAAHAEEEAATQLELHVDTLVEHGHASLLMRWLSRIPADIRDRHTGLGIAYAWALLHARRYKEALQALENPALAGEHHYVHPLLLLIGDRVEEARLASADMLRNLTPEDQTGYRVTALVHATCLVYTARYDEARQLLGSDGIRQAQRESSYLRDVVDSLEALLDLAQGQLDSALARVYTAVRRSRDQLTGTLPVGFPVLQTTHCTLLYEADAMDEAKQQLSKLLPYARDHAAPYSLITTHVLLARIAYLSGDRPAWLRYLADLDQLGQVVGSSRILCSTWLERARVATLENRLDTADHAMRAAEQLRDWEQPGVTLSANDVDTPFTARQRLSIAKGDAGCIEPLRQAIEEALKRHQHRLALKLRLLLTLALDGGKMHKEALEQLTLALRFASHVGFIRTFLDEGVPMMAVLERWSVTFHGQEEALGIRTGFVALLLQGNRNSGKAETANDVEPQTRLSTRELQVVRLLALGYRNREIAEKMFLSELTVKSHLRKINTKLGAGGRTEAVSIARSLGLLD</sequence>
<feature type="region of interest" description="Disordered" evidence="4">
    <location>
        <begin position="1"/>
        <end position="27"/>
    </location>
</feature>
<dbReference type="GO" id="GO:0006355">
    <property type="term" value="P:regulation of DNA-templated transcription"/>
    <property type="evidence" value="ECO:0007669"/>
    <property type="project" value="InterPro"/>
</dbReference>
<dbReference type="SUPFAM" id="SSF52540">
    <property type="entry name" value="P-loop containing nucleoside triphosphate hydrolases"/>
    <property type="match status" value="1"/>
</dbReference>
<evidence type="ECO:0000256" key="2">
    <source>
        <dbReference type="ARBA" id="ARBA00023125"/>
    </source>
</evidence>
<dbReference type="PRINTS" id="PR00038">
    <property type="entry name" value="HTHLUXR"/>
</dbReference>
<protein>
    <submittedName>
        <fullName evidence="6">Helix-turn-helix transcriptional regulator</fullName>
    </submittedName>
</protein>